<dbReference type="PANTHER" id="PTHR30363">
    <property type="entry name" value="HTH-TYPE TRANSCRIPTIONAL REGULATOR SRLR-RELATED"/>
    <property type="match status" value="1"/>
</dbReference>
<dbReference type="InterPro" id="IPR037171">
    <property type="entry name" value="NagB/RpiA_transferase-like"/>
</dbReference>
<proteinExistence type="predicted"/>
<feature type="domain" description="HTH deoR-type" evidence="3">
    <location>
        <begin position="3"/>
        <end position="58"/>
    </location>
</feature>
<dbReference type="SUPFAM" id="SSF100950">
    <property type="entry name" value="NagB/RpiA/CoA transferase-like"/>
    <property type="match status" value="1"/>
</dbReference>
<keyword evidence="1" id="KW-0805">Transcription regulation</keyword>
<dbReference type="HOGENOM" id="CLU_060699_1_4_9"/>
<dbReference type="PRINTS" id="PR00037">
    <property type="entry name" value="HTHLACR"/>
</dbReference>
<dbReference type="InterPro" id="IPR014036">
    <property type="entry name" value="DeoR-like_C"/>
</dbReference>
<sequence length="254" mass="28781">MFMEERLEEILRILKKDGKVLVKDLSVKFNVTEGMIRKDLQKLEQEGLLKRTYGGAILERQTIHDDNIKPRLMKNLGEKDIIAKLALNEIKDGDFIFLDASTTNYSIASMLLNTKKQVTVVTNMNRIAILFDSHSSIDVICIGGIYNKNLGGTIGSKAIEDVKSYRFHKAFVGVGGINLVEDFISNFNLEEASMKNAIIKSSLKTYLVAENEKFYIDGVCEFAKCDDIDFIISDKKPNEEILKLLKERNISIIY</sequence>
<reference evidence="4 5" key="1">
    <citation type="journal article" date="2006" name="Genome Res.">
        <title>Skewed genomic variability in strains of the toxigenic bacterial pathogen, Clostridium perfringens.</title>
        <authorList>
            <person name="Myers G.S."/>
            <person name="Rasko D.A."/>
            <person name="Cheung J.K."/>
            <person name="Ravel J."/>
            <person name="Seshadri R."/>
            <person name="Deboy R.T."/>
            <person name="Ren Q."/>
            <person name="Varga J."/>
            <person name="Awad M.M."/>
            <person name="Brinkac L.M."/>
            <person name="Daugherty S.C."/>
            <person name="Haft D.H."/>
            <person name="Dodson R.J."/>
            <person name="Madupu R."/>
            <person name="Nelson W.C."/>
            <person name="Rosovitz M.J."/>
            <person name="Sullivan S.A."/>
            <person name="Khouri H."/>
            <person name="Dimitrov G.I."/>
            <person name="Watkins K.L."/>
            <person name="Mulligan S."/>
            <person name="Benton J."/>
            <person name="Radune D."/>
            <person name="Fisher D.J."/>
            <person name="Atkins H.S."/>
            <person name="Hiscox T."/>
            <person name="Jost B.H."/>
            <person name="Billington S.J."/>
            <person name="Songer J.G."/>
            <person name="McClane B.A."/>
            <person name="Titball R.W."/>
            <person name="Rood J.I."/>
            <person name="Melville S.B."/>
            <person name="Paulsen I.T."/>
        </authorList>
    </citation>
    <scope>NUCLEOTIDE SEQUENCE [LARGE SCALE GENOMIC DNA]</scope>
    <source>
        <strain evidence="5">ATCC 13124 / DSM 756 / JCM 1290 / NCIMB 6125 / NCTC 8237 / S 107 / Type A</strain>
    </source>
</reference>
<dbReference type="RefSeq" id="WP_011590328.1">
    <property type="nucleotide sequence ID" value="NC_008261.1"/>
</dbReference>
<dbReference type="STRING" id="195103.CPF_0718"/>
<dbReference type="Pfam" id="PF00455">
    <property type="entry name" value="DeoRC"/>
    <property type="match status" value="1"/>
</dbReference>
<dbReference type="InterPro" id="IPR050313">
    <property type="entry name" value="Carb_Metab_HTH_regulators"/>
</dbReference>
<dbReference type="SMART" id="SM00420">
    <property type="entry name" value="HTH_DEOR"/>
    <property type="match status" value="1"/>
</dbReference>
<keyword evidence="2" id="KW-0804">Transcription</keyword>
<gene>
    <name evidence="4" type="ordered locus">CPF_0718</name>
</gene>
<dbReference type="EMBL" id="CP000246">
    <property type="protein sequence ID" value="ABG82345.2"/>
    <property type="molecule type" value="Genomic_DNA"/>
</dbReference>
<dbReference type="PANTHER" id="PTHR30363:SF44">
    <property type="entry name" value="AGA OPERON TRANSCRIPTIONAL REPRESSOR-RELATED"/>
    <property type="match status" value="1"/>
</dbReference>
<organism evidence="4 5">
    <name type="scientific">Clostridium perfringens (strain ATCC 13124 / DSM 756 / JCM 1290 / NCIMB 6125 / NCTC 8237 / Type A)</name>
    <dbReference type="NCBI Taxonomy" id="195103"/>
    <lineage>
        <taxon>Bacteria</taxon>
        <taxon>Bacillati</taxon>
        <taxon>Bacillota</taxon>
        <taxon>Clostridia</taxon>
        <taxon>Eubacteriales</taxon>
        <taxon>Clostridiaceae</taxon>
        <taxon>Clostridium</taxon>
    </lineage>
</organism>
<evidence type="ECO:0000259" key="3">
    <source>
        <dbReference type="PROSITE" id="PS51000"/>
    </source>
</evidence>
<dbReference type="InterPro" id="IPR036388">
    <property type="entry name" value="WH-like_DNA-bd_sf"/>
</dbReference>
<dbReference type="PROSITE" id="PS51000">
    <property type="entry name" value="HTH_DEOR_2"/>
    <property type="match status" value="1"/>
</dbReference>
<dbReference type="GO" id="GO:0003700">
    <property type="term" value="F:DNA-binding transcription factor activity"/>
    <property type="evidence" value="ECO:0007669"/>
    <property type="project" value="InterPro"/>
</dbReference>
<keyword evidence="5" id="KW-1185">Reference proteome</keyword>
<dbReference type="Proteomes" id="UP000001823">
    <property type="component" value="Chromosome"/>
</dbReference>
<evidence type="ECO:0000313" key="5">
    <source>
        <dbReference type="Proteomes" id="UP000001823"/>
    </source>
</evidence>
<dbReference type="InterPro" id="IPR001034">
    <property type="entry name" value="DeoR_HTH"/>
</dbReference>
<dbReference type="eggNOG" id="COG1349">
    <property type="taxonomic scope" value="Bacteria"/>
</dbReference>
<dbReference type="Pfam" id="PF08220">
    <property type="entry name" value="HTH_DeoR"/>
    <property type="match status" value="1"/>
</dbReference>
<evidence type="ECO:0000256" key="1">
    <source>
        <dbReference type="ARBA" id="ARBA00023015"/>
    </source>
</evidence>
<dbReference type="SUPFAM" id="SSF46785">
    <property type="entry name" value="Winged helix' DNA-binding domain"/>
    <property type="match status" value="1"/>
</dbReference>
<protein>
    <submittedName>
        <fullName evidence="4">Transcriptional regulator, DeoR family</fullName>
    </submittedName>
</protein>
<name>A0A0H2YNI8_CLOP1</name>
<dbReference type="PaxDb" id="195103-CPF_0718"/>
<dbReference type="KEGG" id="cpf:CPF_0718"/>
<dbReference type="AlphaFoldDB" id="A0A0H2YNI8"/>
<evidence type="ECO:0000313" key="4">
    <source>
        <dbReference type="EMBL" id="ABG82345.2"/>
    </source>
</evidence>
<accession>A0A0H2YNI8</accession>
<evidence type="ECO:0000256" key="2">
    <source>
        <dbReference type="ARBA" id="ARBA00023163"/>
    </source>
</evidence>
<dbReference type="InterPro" id="IPR036390">
    <property type="entry name" value="WH_DNA-bd_sf"/>
</dbReference>
<dbReference type="SMART" id="SM01134">
    <property type="entry name" value="DeoRC"/>
    <property type="match status" value="1"/>
</dbReference>
<dbReference type="Gene3D" id="1.10.10.10">
    <property type="entry name" value="Winged helix-like DNA-binding domain superfamily/Winged helix DNA-binding domain"/>
    <property type="match status" value="1"/>
</dbReference>